<keyword evidence="5" id="KW-0472">Membrane</keyword>
<accession>C7LK37</accession>
<dbReference type="Proteomes" id="UP000008074">
    <property type="component" value="Chromosome"/>
</dbReference>
<dbReference type="Pfam" id="PF13442">
    <property type="entry name" value="Cytochrome_CBB3"/>
    <property type="match status" value="1"/>
</dbReference>
<dbReference type="AlphaFoldDB" id="C7LK37"/>
<feature type="transmembrane region" description="Helical" evidence="5">
    <location>
        <begin position="6"/>
        <end position="23"/>
    </location>
</feature>
<keyword evidence="1 4" id="KW-0349">Heme</keyword>
<dbReference type="PROSITE" id="PS51257">
    <property type="entry name" value="PROKAR_LIPOPROTEIN"/>
    <property type="match status" value="1"/>
</dbReference>
<evidence type="ECO:0000256" key="2">
    <source>
        <dbReference type="ARBA" id="ARBA00022723"/>
    </source>
</evidence>
<evidence type="ECO:0000313" key="8">
    <source>
        <dbReference type="Proteomes" id="UP000008074"/>
    </source>
</evidence>
<dbReference type="STRING" id="595499.SMDSEM_075"/>
<dbReference type="Gene3D" id="1.10.760.10">
    <property type="entry name" value="Cytochrome c-like domain"/>
    <property type="match status" value="1"/>
</dbReference>
<feature type="domain" description="Cytochrome c" evidence="6">
    <location>
        <begin position="109"/>
        <end position="192"/>
    </location>
</feature>
<evidence type="ECO:0000256" key="3">
    <source>
        <dbReference type="ARBA" id="ARBA00023004"/>
    </source>
</evidence>
<dbReference type="InterPro" id="IPR036909">
    <property type="entry name" value="Cyt_c-like_dom_sf"/>
</dbReference>
<proteinExistence type="predicted"/>
<protein>
    <recommendedName>
        <fullName evidence="6">Cytochrome c domain-containing protein</fullName>
    </recommendedName>
</protein>
<keyword evidence="2 4" id="KW-0479">Metal-binding</keyword>
<evidence type="ECO:0000256" key="1">
    <source>
        <dbReference type="ARBA" id="ARBA00022617"/>
    </source>
</evidence>
<dbReference type="KEGG" id="sms:SMDSEM_075"/>
<evidence type="ECO:0000256" key="5">
    <source>
        <dbReference type="SAM" id="Phobius"/>
    </source>
</evidence>
<dbReference type="PANTHER" id="PTHR40394:SF2">
    <property type="entry name" value="QUINOL:CYTOCHROME C OXIDOREDUCTASE MEMBRANE PROTEIN"/>
    <property type="match status" value="1"/>
</dbReference>
<sequence length="195" mass="22772">MYKKYIYIFIYIIMMVSCNKNILPKNVYMPDMYYSKAYEPDRKNILTFKKKIKTKMKFYPFGKIGLNPVKGTIPQNKEKILPYTLPNNNKGYNLSKEIKISPLKGKKKSILKRGKYLYDINCAICHGSKGDGKGILVKNEKIFGVPSYKELDICIGSIFHVIMYGKNNMGSYYSNLSMLDRWKIAEYVMNLKYKN</sequence>
<dbReference type="InterPro" id="IPR009056">
    <property type="entry name" value="Cyt_c-like_dom"/>
</dbReference>
<dbReference type="GO" id="GO:0009055">
    <property type="term" value="F:electron transfer activity"/>
    <property type="evidence" value="ECO:0007669"/>
    <property type="project" value="InterPro"/>
</dbReference>
<organism evidence="7 8">
    <name type="scientific">Karelsulcia muelleri (strain SMDSEM)</name>
    <name type="common">Sulcia muelleri</name>
    <dbReference type="NCBI Taxonomy" id="595499"/>
    <lineage>
        <taxon>Bacteria</taxon>
        <taxon>Pseudomonadati</taxon>
        <taxon>Bacteroidota</taxon>
        <taxon>Flavobacteriia</taxon>
        <taxon>Flavobacteriales</taxon>
        <taxon>Candidatus Karelsulcia</taxon>
    </lineage>
</organism>
<evidence type="ECO:0000259" key="6">
    <source>
        <dbReference type="PROSITE" id="PS51007"/>
    </source>
</evidence>
<keyword evidence="3 4" id="KW-0408">Iron</keyword>
<keyword evidence="5" id="KW-0812">Transmembrane</keyword>
<evidence type="ECO:0000313" key="7">
    <source>
        <dbReference type="EMBL" id="ACU52799.1"/>
    </source>
</evidence>
<dbReference type="SUPFAM" id="SSF46626">
    <property type="entry name" value="Cytochrome c"/>
    <property type="match status" value="1"/>
</dbReference>
<evidence type="ECO:0000256" key="4">
    <source>
        <dbReference type="PROSITE-ProRule" id="PRU00433"/>
    </source>
</evidence>
<name>C7LK37_KARMS</name>
<reference evidence="7 8" key="1">
    <citation type="journal article" date="2009" name="Proc. Natl. Acad. Sci. U.S.A.">
        <title>Convergent evolution of metabolic roles in bacterial co-symbionts of insects.</title>
        <authorList>
            <person name="McCutcheon J.P."/>
            <person name="McDonald B.R."/>
            <person name="Moran N.A."/>
        </authorList>
    </citation>
    <scope>NUCLEOTIDE SEQUENCE [LARGE SCALE GENOMIC DNA]</scope>
    <source>
        <strain evidence="7 8">SMDSEM</strain>
    </source>
</reference>
<dbReference type="GO" id="GO:0046872">
    <property type="term" value="F:metal ion binding"/>
    <property type="evidence" value="ECO:0007669"/>
    <property type="project" value="UniProtKB-KW"/>
</dbReference>
<dbReference type="HOGENOM" id="CLU_088548_0_0_10"/>
<dbReference type="EMBL" id="CP001605">
    <property type="protein sequence ID" value="ACU52799.1"/>
    <property type="molecule type" value="Genomic_DNA"/>
</dbReference>
<dbReference type="PANTHER" id="PTHR40394">
    <property type="entry name" value="LIPOPROTEIN-RELATED"/>
    <property type="match status" value="1"/>
</dbReference>
<gene>
    <name evidence="7" type="ordered locus">SMDSEM_075</name>
</gene>
<dbReference type="GO" id="GO:0020037">
    <property type="term" value="F:heme binding"/>
    <property type="evidence" value="ECO:0007669"/>
    <property type="project" value="InterPro"/>
</dbReference>
<keyword evidence="5" id="KW-1133">Transmembrane helix</keyword>
<dbReference type="PROSITE" id="PS51007">
    <property type="entry name" value="CYTC"/>
    <property type="match status" value="1"/>
</dbReference>